<dbReference type="Pfam" id="PF08220">
    <property type="entry name" value="HTH_DeoR"/>
    <property type="match status" value="1"/>
</dbReference>
<evidence type="ECO:0000313" key="8">
    <source>
        <dbReference type="EMBL" id="SDU80612.1"/>
    </source>
</evidence>
<keyword evidence="4 5" id="KW-0804">Transcription</keyword>
<dbReference type="PANTHER" id="PTHR34824:SF1">
    <property type="entry name" value="HEAT-INDUCIBLE TRANSCRIPTION REPRESSOR HRCA"/>
    <property type="match status" value="1"/>
</dbReference>
<sequence>MSDERRKIVLNAIVRDYVATREPVGSKGIVERHKLSVSPATVRHDMSHLEEAGLIVQPHTSAGRVPTDAGYREFVDSIHEIKPLTIAERRAIEKVLTSAQDLDEILARATRALAKITGQVAVIQYPSLRRTALRHIELILLGQAHVLLVIITDEGRVEERTLVADRALDADDVASVRNCINAQCAGKQLSELDDAMAKVADDVPVALAELAQTVGHAVMHTLAADSEEHVVVAGRKNLAQYDADFNGTMSDMLDVLEEQVVLMRMLTHMDDGMAVHIGKENTEVELDNASVVSTSYSGTNQSSVARLGIIGPTRMDYHRTMSGVQAVASYLSHILSGTHESR</sequence>
<feature type="domain" description="Heat-inducible transcription repressor HrcA C-terminal" evidence="6">
    <location>
        <begin position="103"/>
        <end position="321"/>
    </location>
</feature>
<dbReference type="InterPro" id="IPR036390">
    <property type="entry name" value="WH_DNA-bd_sf"/>
</dbReference>
<organism evidence="8 9">
    <name type="scientific">Arcanobacterium phocae</name>
    <dbReference type="NCBI Taxonomy" id="131112"/>
    <lineage>
        <taxon>Bacteria</taxon>
        <taxon>Bacillati</taxon>
        <taxon>Actinomycetota</taxon>
        <taxon>Actinomycetes</taxon>
        <taxon>Actinomycetales</taxon>
        <taxon>Actinomycetaceae</taxon>
        <taxon>Arcanobacterium</taxon>
    </lineage>
</organism>
<dbReference type="GO" id="GO:0003700">
    <property type="term" value="F:DNA-binding transcription factor activity"/>
    <property type="evidence" value="ECO:0007669"/>
    <property type="project" value="InterPro"/>
</dbReference>
<dbReference type="STRING" id="131112.SAMN04489737_1256"/>
<dbReference type="InterPro" id="IPR029016">
    <property type="entry name" value="GAF-like_dom_sf"/>
</dbReference>
<keyword evidence="3 5" id="KW-0346">Stress response</keyword>
<accession>A0A1H2LIE3</accession>
<evidence type="ECO:0000256" key="5">
    <source>
        <dbReference type="HAMAP-Rule" id="MF_00081"/>
    </source>
</evidence>
<proteinExistence type="inferred from homology"/>
<dbReference type="GO" id="GO:0045892">
    <property type="term" value="P:negative regulation of DNA-templated transcription"/>
    <property type="evidence" value="ECO:0007669"/>
    <property type="project" value="UniProtKB-UniRule"/>
</dbReference>
<evidence type="ECO:0000256" key="2">
    <source>
        <dbReference type="ARBA" id="ARBA00023015"/>
    </source>
</evidence>
<comment type="similarity">
    <text evidence="5">Belongs to the HrcA family.</text>
</comment>
<dbReference type="AlphaFoldDB" id="A0A1H2LIE3"/>
<dbReference type="NCBIfam" id="TIGR00331">
    <property type="entry name" value="hrcA"/>
    <property type="match status" value="1"/>
</dbReference>
<dbReference type="OrthoDB" id="9783139at2"/>
<dbReference type="RefSeq" id="WP_091281162.1">
    <property type="nucleotide sequence ID" value="NZ_JABAPH010000031.1"/>
</dbReference>
<evidence type="ECO:0000256" key="4">
    <source>
        <dbReference type="ARBA" id="ARBA00023163"/>
    </source>
</evidence>
<dbReference type="InterPro" id="IPR023120">
    <property type="entry name" value="WHTH_transcript_rep_HrcA_IDD"/>
</dbReference>
<dbReference type="InterPro" id="IPR001034">
    <property type="entry name" value="DeoR_HTH"/>
</dbReference>
<evidence type="ECO:0000259" key="7">
    <source>
        <dbReference type="Pfam" id="PF08220"/>
    </source>
</evidence>
<dbReference type="Gene3D" id="3.30.450.40">
    <property type="match status" value="1"/>
</dbReference>
<dbReference type="GO" id="GO:0003677">
    <property type="term" value="F:DNA binding"/>
    <property type="evidence" value="ECO:0007669"/>
    <property type="project" value="InterPro"/>
</dbReference>
<evidence type="ECO:0000256" key="1">
    <source>
        <dbReference type="ARBA" id="ARBA00022491"/>
    </source>
</evidence>
<dbReference type="SUPFAM" id="SSF55781">
    <property type="entry name" value="GAF domain-like"/>
    <property type="match status" value="1"/>
</dbReference>
<name>A0A1H2LIE3_9ACTO</name>
<reference evidence="9" key="1">
    <citation type="submission" date="2016-10" db="EMBL/GenBank/DDBJ databases">
        <authorList>
            <person name="Varghese N."/>
            <person name="Submissions S."/>
        </authorList>
    </citation>
    <scope>NUCLEOTIDE SEQUENCE [LARGE SCALE GENOMIC DNA]</scope>
    <source>
        <strain evidence="9">DSM 10002</strain>
    </source>
</reference>
<dbReference type="PANTHER" id="PTHR34824">
    <property type="entry name" value="HEAT-INDUCIBLE TRANSCRIPTION REPRESSOR HRCA"/>
    <property type="match status" value="1"/>
</dbReference>
<dbReference type="Gene3D" id="3.30.390.60">
    <property type="entry name" value="Heat-inducible transcription repressor hrca homolog, domain 3"/>
    <property type="match status" value="1"/>
</dbReference>
<keyword evidence="1 5" id="KW-0678">Repressor</keyword>
<keyword evidence="9" id="KW-1185">Reference proteome</keyword>
<comment type="function">
    <text evidence="5">Negative regulator of class I heat shock genes (grpE-dnaK-dnaJ and groELS operons). Prevents heat-shock induction of these operons.</text>
</comment>
<dbReference type="SUPFAM" id="SSF46785">
    <property type="entry name" value="Winged helix' DNA-binding domain"/>
    <property type="match status" value="1"/>
</dbReference>
<protein>
    <recommendedName>
        <fullName evidence="5">Heat-inducible transcription repressor HrcA</fullName>
    </recommendedName>
</protein>
<dbReference type="InterPro" id="IPR036388">
    <property type="entry name" value="WH-like_DNA-bd_sf"/>
</dbReference>
<dbReference type="InterPro" id="IPR021153">
    <property type="entry name" value="HrcA_C"/>
</dbReference>
<dbReference type="PIRSF" id="PIRSF005485">
    <property type="entry name" value="HrcA"/>
    <property type="match status" value="1"/>
</dbReference>
<feature type="domain" description="HTH deoR-type" evidence="7">
    <location>
        <begin position="34"/>
        <end position="61"/>
    </location>
</feature>
<evidence type="ECO:0000259" key="6">
    <source>
        <dbReference type="Pfam" id="PF01628"/>
    </source>
</evidence>
<dbReference type="Gene3D" id="1.10.10.10">
    <property type="entry name" value="Winged helix-like DNA-binding domain superfamily/Winged helix DNA-binding domain"/>
    <property type="match status" value="1"/>
</dbReference>
<evidence type="ECO:0000313" key="9">
    <source>
        <dbReference type="Proteomes" id="UP000214355"/>
    </source>
</evidence>
<gene>
    <name evidence="5" type="primary">hrcA</name>
    <name evidence="8" type="ORF">SAMN04489737_1256</name>
</gene>
<dbReference type="InterPro" id="IPR002571">
    <property type="entry name" value="HrcA"/>
</dbReference>
<keyword evidence="2 5" id="KW-0805">Transcription regulation</keyword>
<dbReference type="Pfam" id="PF01628">
    <property type="entry name" value="HrcA"/>
    <property type="match status" value="1"/>
</dbReference>
<dbReference type="GeneID" id="65344990"/>
<dbReference type="HAMAP" id="MF_00081">
    <property type="entry name" value="HrcA"/>
    <property type="match status" value="1"/>
</dbReference>
<evidence type="ECO:0000256" key="3">
    <source>
        <dbReference type="ARBA" id="ARBA00023016"/>
    </source>
</evidence>
<dbReference type="Proteomes" id="UP000214355">
    <property type="component" value="Chromosome I"/>
</dbReference>
<dbReference type="EMBL" id="LT629804">
    <property type="protein sequence ID" value="SDU80612.1"/>
    <property type="molecule type" value="Genomic_DNA"/>
</dbReference>